<dbReference type="HOGENOM" id="CLU_2174095_0_0_1"/>
<sequence length="110" mass="12750">MSKKLSNFTNSTNFFLSINVDYQICALLEDKSMRETVTNNIDNINTRLKETNHISDVYDSYLYQNIAQNQSCEVQSFNFNADTFPAFNSGKNRILPVILILSEITLKYRH</sequence>
<protein>
    <submittedName>
        <fullName evidence="1">Uncharacterized protein</fullName>
    </submittedName>
</protein>
<feature type="non-terminal residue" evidence="1">
    <location>
        <position position="110"/>
    </location>
</feature>
<organism>
    <name type="scientific">Solenopsis invicta</name>
    <name type="common">Red imported fire ant</name>
    <name type="synonym">Solenopsis wagneri</name>
    <dbReference type="NCBI Taxonomy" id="13686"/>
    <lineage>
        <taxon>Eukaryota</taxon>
        <taxon>Metazoa</taxon>
        <taxon>Ecdysozoa</taxon>
        <taxon>Arthropoda</taxon>
        <taxon>Hexapoda</taxon>
        <taxon>Insecta</taxon>
        <taxon>Pterygota</taxon>
        <taxon>Neoptera</taxon>
        <taxon>Endopterygota</taxon>
        <taxon>Hymenoptera</taxon>
        <taxon>Apocrita</taxon>
        <taxon>Aculeata</taxon>
        <taxon>Formicoidea</taxon>
        <taxon>Formicidae</taxon>
        <taxon>Myrmicinae</taxon>
        <taxon>Solenopsis</taxon>
    </lineage>
</organism>
<accession>E9JBL9</accession>
<reference evidence="1" key="1">
    <citation type="journal article" date="2011" name="Proc. Natl. Acad. Sci. U.S.A.">
        <title>The genome of the fire ant Solenopsis invicta.</title>
        <authorList>
            <person name="Wurm Y."/>
            <person name="Wang J."/>
            <person name="Riba-Grognuz O."/>
            <person name="Corona M."/>
            <person name="Nygaard S."/>
            <person name="Hunt B.G."/>
            <person name="Ingram K.K."/>
            <person name="Falquet L."/>
            <person name="Nipitwattanaphon M."/>
            <person name="Gotzek D."/>
            <person name="Dijkstra M.B."/>
            <person name="Oettler J."/>
            <person name="Comtesse F."/>
            <person name="Shih C.J."/>
            <person name="Wu W.J."/>
            <person name="Yang C.C."/>
            <person name="Thomas J."/>
            <person name="Beaudoing E."/>
            <person name="Pradervand S."/>
            <person name="Flegel V."/>
            <person name="Cook E.D."/>
            <person name="Fabbretti R."/>
            <person name="Stockinger H."/>
            <person name="Long L."/>
            <person name="Farmerie W.G."/>
            <person name="Oakey J."/>
            <person name="Boomsma J.J."/>
            <person name="Pamilo P."/>
            <person name="Yi S.V."/>
            <person name="Heinze J."/>
            <person name="Goodisman M.A."/>
            <person name="Farinelli L."/>
            <person name="Harshman K."/>
            <person name="Hulo N."/>
            <person name="Cerutti L."/>
            <person name="Xenarios I."/>
            <person name="Shoemaker D."/>
            <person name="Keller L."/>
        </authorList>
    </citation>
    <scope>NUCLEOTIDE SEQUENCE [LARGE SCALE GENOMIC DNA]</scope>
</reference>
<dbReference type="AlphaFoldDB" id="E9JBL9"/>
<evidence type="ECO:0000313" key="1">
    <source>
        <dbReference type="EMBL" id="EFZ09786.1"/>
    </source>
</evidence>
<gene>
    <name evidence="1" type="ORF">SINV_02937</name>
</gene>
<dbReference type="EMBL" id="GL771245">
    <property type="protein sequence ID" value="EFZ09786.1"/>
    <property type="molecule type" value="Genomic_DNA"/>
</dbReference>
<proteinExistence type="predicted"/>
<name>E9JBL9_SOLIN</name>